<evidence type="ECO:0000259" key="1">
    <source>
        <dbReference type="Pfam" id="PF08975"/>
    </source>
</evidence>
<reference evidence="2" key="1">
    <citation type="submission" date="2020-05" db="EMBL/GenBank/DDBJ databases">
        <title>Mycena genomes resolve the evolution of fungal bioluminescence.</title>
        <authorList>
            <person name="Tsai I.J."/>
        </authorList>
    </citation>
    <scope>NUCLEOTIDE SEQUENCE</scope>
    <source>
        <strain evidence="2">160909Yilan</strain>
    </source>
</reference>
<dbReference type="EMBL" id="JACAZH010000019">
    <property type="protein sequence ID" value="KAF7346095.1"/>
    <property type="molecule type" value="Genomic_DNA"/>
</dbReference>
<dbReference type="SUPFAM" id="SSF55144">
    <property type="entry name" value="LigT-like"/>
    <property type="match status" value="1"/>
</dbReference>
<name>A0A8H6XQE7_9AGAR</name>
<proteinExistence type="predicted"/>
<protein>
    <submittedName>
        <fullName evidence="2">DUF1868-domain-containing protein</fullName>
    </submittedName>
</protein>
<evidence type="ECO:0000313" key="2">
    <source>
        <dbReference type="EMBL" id="KAF7346095.1"/>
    </source>
</evidence>
<dbReference type="Proteomes" id="UP000623467">
    <property type="component" value="Unassembled WGS sequence"/>
</dbReference>
<organism evidence="2 3">
    <name type="scientific">Mycena sanguinolenta</name>
    <dbReference type="NCBI Taxonomy" id="230812"/>
    <lineage>
        <taxon>Eukaryota</taxon>
        <taxon>Fungi</taxon>
        <taxon>Dikarya</taxon>
        <taxon>Basidiomycota</taxon>
        <taxon>Agaricomycotina</taxon>
        <taxon>Agaricomycetes</taxon>
        <taxon>Agaricomycetidae</taxon>
        <taxon>Agaricales</taxon>
        <taxon>Marasmiineae</taxon>
        <taxon>Mycenaceae</taxon>
        <taxon>Mycena</taxon>
    </lineage>
</organism>
<accession>A0A8H6XQE7</accession>
<comment type="caution">
    <text evidence="2">The sequence shown here is derived from an EMBL/GenBank/DDBJ whole genome shotgun (WGS) entry which is preliminary data.</text>
</comment>
<dbReference type="AlphaFoldDB" id="A0A8H6XQE7"/>
<keyword evidence="3" id="KW-1185">Reference proteome</keyword>
<evidence type="ECO:0000313" key="3">
    <source>
        <dbReference type="Proteomes" id="UP000623467"/>
    </source>
</evidence>
<dbReference type="InterPro" id="IPR015069">
    <property type="entry name" value="2H-PEstase_DUF1868"/>
</dbReference>
<dbReference type="OrthoDB" id="2877829at2759"/>
<dbReference type="InterPro" id="IPR009097">
    <property type="entry name" value="Cyclic_Pdiesterase"/>
</dbReference>
<gene>
    <name evidence="2" type="ORF">MSAN_01835900</name>
</gene>
<dbReference type="Pfam" id="PF08975">
    <property type="entry name" value="2H-phosphodiest"/>
    <property type="match status" value="1"/>
</dbReference>
<feature type="domain" description="DUF1868" evidence="1">
    <location>
        <begin position="50"/>
        <end position="152"/>
    </location>
</feature>
<dbReference type="Gene3D" id="3.90.1140.10">
    <property type="entry name" value="Cyclic phosphodiesterase"/>
    <property type="match status" value="1"/>
</dbReference>
<sequence length="254" mass="28976">MKTMALAAVASMLVLMSFGGYFFHFAMTPGPEMLKLGFEDPKYPPGVPSKFDADGNVQYYPGNTIIAHLSPSVEPELHRSMVALHDKLQSSHLSHLYTLLPPNRVRVPGRWPDDLPLNASLEECTALFEKKLSSFDLQCDPPYHLSVTGFDPLENGIGVHLEPATTEENARIRGLRDRLWQLLHIRSERHDTYPLHFSMAYLLRILTDEQDKELRALLMDHFQGMPKQFTLGSPEFCTFENMFAFKPLLYLKNQ</sequence>